<name>A0ABW1DNC0_9DEIO</name>
<evidence type="ECO:0000256" key="1">
    <source>
        <dbReference type="SAM" id="MobiDB-lite"/>
    </source>
</evidence>
<feature type="compositionally biased region" description="Basic and acidic residues" evidence="1">
    <location>
        <begin position="76"/>
        <end position="89"/>
    </location>
</feature>
<reference evidence="3" key="1">
    <citation type="journal article" date="2019" name="Int. J. Syst. Evol. Microbiol.">
        <title>The Global Catalogue of Microorganisms (GCM) 10K type strain sequencing project: providing services to taxonomists for standard genome sequencing and annotation.</title>
        <authorList>
            <consortium name="The Broad Institute Genomics Platform"/>
            <consortium name="The Broad Institute Genome Sequencing Center for Infectious Disease"/>
            <person name="Wu L."/>
            <person name="Ma J."/>
        </authorList>
    </citation>
    <scope>NUCLEOTIDE SEQUENCE [LARGE SCALE GENOMIC DNA]</scope>
    <source>
        <strain evidence="3">CGMCC 1.15053</strain>
    </source>
</reference>
<organism evidence="2 3">
    <name type="scientific">Deinococcus petrolearius</name>
    <dbReference type="NCBI Taxonomy" id="1751295"/>
    <lineage>
        <taxon>Bacteria</taxon>
        <taxon>Thermotogati</taxon>
        <taxon>Deinococcota</taxon>
        <taxon>Deinococci</taxon>
        <taxon>Deinococcales</taxon>
        <taxon>Deinococcaceae</taxon>
        <taxon>Deinococcus</taxon>
    </lineage>
</organism>
<proteinExistence type="predicted"/>
<evidence type="ECO:0000313" key="2">
    <source>
        <dbReference type="EMBL" id="MFC5850171.1"/>
    </source>
</evidence>
<protein>
    <submittedName>
        <fullName evidence="2">Uncharacterized protein</fullName>
    </submittedName>
</protein>
<feature type="region of interest" description="Disordered" evidence="1">
    <location>
        <begin position="51"/>
        <end position="89"/>
    </location>
</feature>
<sequence length="89" mass="9161">MTDNSNRYGDGPLGKSVEEVEQESANVVNSPVEGEVRRAGDETFVPVIANGNATGVPGGVFNGSAMVDRTGTADDGTSRTRDTGENSEG</sequence>
<gene>
    <name evidence="2" type="ORF">ACFPQ6_17880</name>
</gene>
<dbReference type="RefSeq" id="WP_380051987.1">
    <property type="nucleotide sequence ID" value="NZ_JBHSOH010000042.1"/>
</dbReference>
<feature type="region of interest" description="Disordered" evidence="1">
    <location>
        <begin position="1"/>
        <end position="36"/>
    </location>
</feature>
<comment type="caution">
    <text evidence="2">The sequence shown here is derived from an EMBL/GenBank/DDBJ whole genome shotgun (WGS) entry which is preliminary data.</text>
</comment>
<accession>A0ABW1DNC0</accession>
<dbReference type="Proteomes" id="UP001595979">
    <property type="component" value="Unassembled WGS sequence"/>
</dbReference>
<evidence type="ECO:0000313" key="3">
    <source>
        <dbReference type="Proteomes" id="UP001595979"/>
    </source>
</evidence>
<dbReference type="EMBL" id="JBHSOH010000042">
    <property type="protein sequence ID" value="MFC5850171.1"/>
    <property type="molecule type" value="Genomic_DNA"/>
</dbReference>
<keyword evidence="3" id="KW-1185">Reference proteome</keyword>